<evidence type="ECO:0000256" key="3">
    <source>
        <dbReference type="ARBA" id="ARBA00023163"/>
    </source>
</evidence>
<dbReference type="SMART" id="SM00421">
    <property type="entry name" value="HTH_LUXR"/>
    <property type="match status" value="1"/>
</dbReference>
<dbReference type="InterPro" id="IPR041617">
    <property type="entry name" value="TPR_MalT"/>
</dbReference>
<comment type="caution">
    <text evidence="5">The sequence shown here is derived from an EMBL/GenBank/DDBJ whole genome shotgun (WGS) entry which is preliminary data.</text>
</comment>
<dbReference type="InterPro" id="IPR011990">
    <property type="entry name" value="TPR-like_helical_dom_sf"/>
</dbReference>
<dbReference type="PANTHER" id="PTHR44688:SF25">
    <property type="entry name" value="HTH LUXR-TYPE DOMAIN-CONTAINING PROTEIN"/>
    <property type="match status" value="1"/>
</dbReference>
<evidence type="ECO:0000259" key="4">
    <source>
        <dbReference type="PROSITE" id="PS50043"/>
    </source>
</evidence>
<dbReference type="Pfam" id="PF25873">
    <property type="entry name" value="WHD_MalT"/>
    <property type="match status" value="1"/>
</dbReference>
<dbReference type="InterPro" id="IPR016032">
    <property type="entry name" value="Sig_transdc_resp-reg_C-effctor"/>
</dbReference>
<dbReference type="SUPFAM" id="SSF48452">
    <property type="entry name" value="TPR-like"/>
    <property type="match status" value="1"/>
</dbReference>
<keyword evidence="6" id="KW-1185">Reference proteome</keyword>
<keyword evidence="3" id="KW-0804">Transcription</keyword>
<reference evidence="5" key="1">
    <citation type="submission" date="2020-09" db="EMBL/GenBank/DDBJ databases">
        <title>Draft Genome Sequence of Paenibacillus sp. WST5.</title>
        <authorList>
            <person name="Bao Z."/>
        </authorList>
    </citation>
    <scope>NUCLEOTIDE SEQUENCE</scope>
    <source>
        <strain evidence="5">WST5</strain>
    </source>
</reference>
<evidence type="ECO:0000313" key="5">
    <source>
        <dbReference type="EMBL" id="MBD0380914.1"/>
    </source>
</evidence>
<keyword evidence="2" id="KW-0238">DNA-binding</keyword>
<keyword evidence="1" id="KW-0805">Transcription regulation</keyword>
<gene>
    <name evidence="5" type="ORF">ICC18_12355</name>
</gene>
<protein>
    <submittedName>
        <fullName evidence="5">LuxR family transcriptional regulator</fullName>
    </submittedName>
</protein>
<dbReference type="GO" id="GO:0006355">
    <property type="term" value="P:regulation of DNA-templated transcription"/>
    <property type="evidence" value="ECO:0007669"/>
    <property type="project" value="InterPro"/>
</dbReference>
<dbReference type="PROSITE" id="PS50043">
    <property type="entry name" value="HTH_LUXR_2"/>
    <property type="match status" value="1"/>
</dbReference>
<dbReference type="PROSITE" id="PS00622">
    <property type="entry name" value="HTH_LUXR_1"/>
    <property type="match status" value="1"/>
</dbReference>
<dbReference type="Pfam" id="PF00196">
    <property type="entry name" value="GerE"/>
    <property type="match status" value="1"/>
</dbReference>
<feature type="domain" description="HTH luxR-type" evidence="4">
    <location>
        <begin position="860"/>
        <end position="925"/>
    </location>
</feature>
<dbReference type="Gene3D" id="3.40.50.300">
    <property type="entry name" value="P-loop containing nucleotide triphosphate hydrolases"/>
    <property type="match status" value="1"/>
</dbReference>
<dbReference type="SUPFAM" id="SSF52540">
    <property type="entry name" value="P-loop containing nucleoside triphosphate hydrolases"/>
    <property type="match status" value="1"/>
</dbReference>
<accession>A0A926KN59</accession>
<dbReference type="Gene3D" id="1.25.40.10">
    <property type="entry name" value="Tetratricopeptide repeat domain"/>
    <property type="match status" value="1"/>
</dbReference>
<name>A0A926KN59_9BACL</name>
<dbReference type="InterPro" id="IPR036388">
    <property type="entry name" value="WH-like_DNA-bd_sf"/>
</dbReference>
<dbReference type="SUPFAM" id="SSF46894">
    <property type="entry name" value="C-terminal effector domain of the bipartite response regulators"/>
    <property type="match status" value="1"/>
</dbReference>
<dbReference type="RefSeq" id="WP_188174660.1">
    <property type="nucleotide sequence ID" value="NZ_JACVVD010000003.1"/>
</dbReference>
<dbReference type="Proteomes" id="UP000650466">
    <property type="component" value="Unassembled WGS sequence"/>
</dbReference>
<dbReference type="CDD" id="cd06170">
    <property type="entry name" value="LuxR_C_like"/>
    <property type="match status" value="1"/>
</dbReference>
<dbReference type="InterPro" id="IPR059106">
    <property type="entry name" value="WHD_MalT"/>
</dbReference>
<dbReference type="Pfam" id="PF17874">
    <property type="entry name" value="TPR_MalT"/>
    <property type="match status" value="1"/>
</dbReference>
<evidence type="ECO:0000256" key="2">
    <source>
        <dbReference type="ARBA" id="ARBA00023125"/>
    </source>
</evidence>
<dbReference type="Gene3D" id="1.10.10.10">
    <property type="entry name" value="Winged helix-like DNA-binding domain superfamily/Winged helix DNA-binding domain"/>
    <property type="match status" value="1"/>
</dbReference>
<dbReference type="PRINTS" id="PR00038">
    <property type="entry name" value="HTHLUXR"/>
</dbReference>
<organism evidence="5 6">
    <name type="scientific">Paenibacillus sedimenti</name>
    <dbReference type="NCBI Taxonomy" id="2770274"/>
    <lineage>
        <taxon>Bacteria</taxon>
        <taxon>Bacillati</taxon>
        <taxon>Bacillota</taxon>
        <taxon>Bacilli</taxon>
        <taxon>Bacillales</taxon>
        <taxon>Paenibacillaceae</taxon>
        <taxon>Paenibacillus</taxon>
    </lineage>
</organism>
<proteinExistence type="predicted"/>
<dbReference type="EMBL" id="JACVVD010000003">
    <property type="protein sequence ID" value="MBD0380914.1"/>
    <property type="molecule type" value="Genomic_DNA"/>
</dbReference>
<sequence length="927" mass="102328">MNMPILSTKLYIPPRRNKVVLRSRLIERLNEGLHRKLTLISASAGFGKTTLVSEWLAGCERPVAWLSLDEMDNDATRLLTYLVAALQTIAANIGEGVFAVLQSPQPPSTESILTILLNEITTIPDNFVLVLDDFHVIDAKPVNDALTFLLEHLPPQMHLVIITREDPNLPLSRLRVRGKLTELRSADLRFTSFEAAGFLNQVMGLNLSSEDIAALETRTEGWIAGLQLAAISMHGHKDAASFIQSFTGSHHFVLDYLVEEVLQHQPEIVQTFLLSTSILDRLCGPLCDAVLLDPTSSGQETLKYLERTNLFIVPLDNERRWYRYHHLFADLLRQRLQQSTISSSWDEGRGVAELHKRASEWYEDNGLEIEAFHHAVVSNDVERAARLLEGEGMPLHLRGAVAPVLNWLESLRAEVLDARPSLWVMYASVLVIAGKPTGIEQKLQAAEAAMQGAESDDKTKDLVGLIAATWAALAALMIAGQPTGIEQKLQAAEAVLQGTEPDDKTKDLVGYIAPIRAMLAVNQHQVETIIAQSRRALEYLRPDNLPVRTAAAWMLGVACQLQGDRVAASQAYTEALSSSQAIGDNSITIMATIGLGNLEEAQNRLYMADRSYRRVVQLAGDLPLPAICEAHLGLARVCYEWNDLDAALHHGQQSARLARLIENTEGFIACEVFLARLKLVNGDVAGAAAALAKADQSVRQHNFLNRLSEIKAAQVLTLLHQGNLTAAAHLAQTYELPISQARVYLAQGETYSALAVLEPLRQQLEAKGWEDERLKVMVLQAVALHLHGVKDKAMQLIGDALTLAEPGGFIRIFVDEGMPMVRLLSDAAAHGIKPDYIDKLLVVFEAEEQQSEDKSYLPPAKPLFEPLSVRELEVLQLIAQGLSNHEISERLFLALSSVKGHNRNIFGKLQVQRRTEAVARARELGLL</sequence>
<evidence type="ECO:0000313" key="6">
    <source>
        <dbReference type="Proteomes" id="UP000650466"/>
    </source>
</evidence>
<evidence type="ECO:0000256" key="1">
    <source>
        <dbReference type="ARBA" id="ARBA00023015"/>
    </source>
</evidence>
<dbReference type="AlphaFoldDB" id="A0A926KN59"/>
<dbReference type="InterPro" id="IPR027417">
    <property type="entry name" value="P-loop_NTPase"/>
</dbReference>
<dbReference type="InterPro" id="IPR000792">
    <property type="entry name" value="Tscrpt_reg_LuxR_C"/>
</dbReference>
<dbReference type="GO" id="GO:0003677">
    <property type="term" value="F:DNA binding"/>
    <property type="evidence" value="ECO:0007669"/>
    <property type="project" value="UniProtKB-KW"/>
</dbReference>
<dbReference type="PANTHER" id="PTHR44688">
    <property type="entry name" value="DNA-BINDING TRANSCRIPTIONAL ACTIVATOR DEVR_DOSR"/>
    <property type="match status" value="1"/>
</dbReference>